<feature type="signal peptide" evidence="1">
    <location>
        <begin position="1"/>
        <end position="18"/>
    </location>
</feature>
<dbReference type="RefSeq" id="WP_123278257.1">
    <property type="nucleotide sequence ID" value="NZ_JALRGU010000195.1"/>
</dbReference>
<evidence type="ECO:0000256" key="1">
    <source>
        <dbReference type="SAM" id="SignalP"/>
    </source>
</evidence>
<protein>
    <recommendedName>
        <fullName evidence="2">Tail specific protease domain-containing protein</fullName>
    </recommendedName>
</protein>
<keyword evidence="1" id="KW-0732">Signal</keyword>
<dbReference type="InterPro" id="IPR005151">
    <property type="entry name" value="Tail-specific_protease"/>
</dbReference>
<dbReference type="PANTHER" id="PTHR32060:SF30">
    <property type="entry name" value="CARBOXY-TERMINAL PROCESSING PROTEASE CTPA"/>
    <property type="match status" value="1"/>
</dbReference>
<dbReference type="Gene3D" id="3.90.226.10">
    <property type="entry name" value="2-enoyl-CoA Hydratase, Chain A, domain 1"/>
    <property type="match status" value="1"/>
</dbReference>
<name>A0ABX9X9N6_9FLAO</name>
<reference evidence="3 4" key="1">
    <citation type="submission" date="2018-11" db="EMBL/GenBank/DDBJ databases">
        <title>Proposal to divide the Flavobacteriaceae and reorganize its genera based on Amino Acid Identity values calculated from whole genome sequences.</title>
        <authorList>
            <person name="Nicholson A.C."/>
            <person name="Gulvik C.A."/>
            <person name="Whitney A.M."/>
            <person name="Humrighouse B.W."/>
            <person name="Bell M."/>
            <person name="Holmes B."/>
            <person name="Steigerwalt A."/>
            <person name="Villarma A."/>
            <person name="Sheth M."/>
            <person name="Batra D."/>
            <person name="Pryor J."/>
            <person name="Bernardet J.-F."/>
            <person name="Hugo C."/>
            <person name="Kampfer P."/>
            <person name="Newman J."/>
            <person name="Mcquiston J.R."/>
        </authorList>
    </citation>
    <scope>NUCLEOTIDE SEQUENCE [LARGE SCALE GENOMIC DNA]</scope>
    <source>
        <strain evidence="3 4">G0235</strain>
    </source>
</reference>
<dbReference type="PANTHER" id="PTHR32060">
    <property type="entry name" value="TAIL-SPECIFIC PROTEASE"/>
    <property type="match status" value="1"/>
</dbReference>
<feature type="chain" id="PRO_5047310613" description="Tail specific protease domain-containing protein" evidence="1">
    <location>
        <begin position="19"/>
        <end position="454"/>
    </location>
</feature>
<keyword evidence="4" id="KW-1185">Reference proteome</keyword>
<evidence type="ECO:0000259" key="2">
    <source>
        <dbReference type="Pfam" id="PF03572"/>
    </source>
</evidence>
<dbReference type="SUPFAM" id="SSF52096">
    <property type="entry name" value="ClpP/crotonase"/>
    <property type="match status" value="1"/>
</dbReference>
<dbReference type="Pfam" id="PF03572">
    <property type="entry name" value="Peptidase_S41"/>
    <property type="match status" value="1"/>
</dbReference>
<evidence type="ECO:0000313" key="4">
    <source>
        <dbReference type="Proteomes" id="UP000281899"/>
    </source>
</evidence>
<dbReference type="Proteomes" id="UP000281899">
    <property type="component" value="Unassembled WGS sequence"/>
</dbReference>
<dbReference type="EMBL" id="RJTW01000004">
    <property type="protein sequence ID" value="ROH94122.1"/>
    <property type="molecule type" value="Genomic_DNA"/>
</dbReference>
<accession>A0ABX9X9N6</accession>
<sequence length="454" mass="52438">MKLKLTLLAVLFVQITFAQKNCNELYSKKFTKQQLEQDIDFIKAKITNAHVNPYTEISKSEFEKKYTDIRNSLKDGMTQKDFYYLAKPLIVTLNDEHSSMSDFCVTDSIRKSMKVLPLKFKYENDKMLLTENYSDSKLTIGDEVISLNNIPIHEVLETCAQTIPGAMEERIPIAVDRFWIMINKYCYFITDDYNLKFKSGLQTVVKSISLEQLKANASKSQPKKKEDFKPLDYKKIKDYAYLTVNIFDDRNTFTLEEWKTKLDSIFSQIKKDNAKNLVIDVHNNSGGNSAVGNLLINYFSDKTYYTYQGKFKKSKEYADYLKANNKESAEYSKIKDGDYYPIRSRSVTANENPLRFHGKTYIIVGKNTFSSAMMFSVMVLDNKLAEVVGEAPERGHPNHFGELISFQTPNTKLDFLFGVKEWIRPAGNILPNKLIPIKVIDLNNKTREEIVEEL</sequence>
<proteinExistence type="predicted"/>
<dbReference type="InterPro" id="IPR029045">
    <property type="entry name" value="ClpP/crotonase-like_dom_sf"/>
</dbReference>
<dbReference type="GeneID" id="301712301"/>
<comment type="caution">
    <text evidence="3">The sequence shown here is derived from an EMBL/GenBank/DDBJ whole genome shotgun (WGS) entry which is preliminary data.</text>
</comment>
<evidence type="ECO:0000313" key="3">
    <source>
        <dbReference type="EMBL" id="ROH94122.1"/>
    </source>
</evidence>
<gene>
    <name evidence="3" type="ORF">EGI15_06425</name>
</gene>
<organism evidence="3 4">
    <name type="scientific">Chryseobacterium cucumeris</name>
    <dbReference type="NCBI Taxonomy" id="1813611"/>
    <lineage>
        <taxon>Bacteria</taxon>
        <taxon>Pseudomonadati</taxon>
        <taxon>Bacteroidota</taxon>
        <taxon>Flavobacteriia</taxon>
        <taxon>Flavobacteriales</taxon>
        <taxon>Weeksellaceae</taxon>
        <taxon>Chryseobacterium group</taxon>
        <taxon>Chryseobacterium</taxon>
    </lineage>
</organism>
<feature type="domain" description="Tail specific protease" evidence="2">
    <location>
        <begin position="239"/>
        <end position="391"/>
    </location>
</feature>